<proteinExistence type="predicted"/>
<dbReference type="PIRSF" id="PIRSF006257">
    <property type="entry name" value="UCP006257"/>
    <property type="match status" value="1"/>
</dbReference>
<name>A0ABN5TQL2_9GAMM</name>
<feature type="domain" description="YqcC-like" evidence="1">
    <location>
        <begin position="20"/>
        <end position="111"/>
    </location>
</feature>
<dbReference type="PANTHER" id="PTHR39586">
    <property type="entry name" value="CYTOPLASMIC PROTEIN-RELATED"/>
    <property type="match status" value="1"/>
</dbReference>
<evidence type="ECO:0000313" key="3">
    <source>
        <dbReference type="Proteomes" id="UP000278437"/>
    </source>
</evidence>
<evidence type="ECO:0000259" key="1">
    <source>
        <dbReference type="Pfam" id="PF04287"/>
    </source>
</evidence>
<dbReference type="InterPro" id="IPR023376">
    <property type="entry name" value="YqcC-like_dom"/>
</dbReference>
<evidence type="ECO:0000313" key="2">
    <source>
        <dbReference type="EMBL" id="AZQ09824.1"/>
    </source>
</evidence>
<dbReference type="Gene3D" id="1.20.1440.40">
    <property type="entry name" value="YqcC-like"/>
    <property type="match status" value="1"/>
</dbReference>
<dbReference type="InterPro" id="IPR036814">
    <property type="entry name" value="YqcC-like_sf"/>
</dbReference>
<sequence length="116" mass="12935">MVHLPFSLWFALMPYTSVLLLLNELEHALHRAGLWHSEAPEPQALASTAPFCCDTMSFDAWLQFIFLPRFTALVESGQPLPAMALAPMAEHVWGQQIEFAELISVITRLDDAVNAA</sequence>
<protein>
    <recommendedName>
        <fullName evidence="1">YqcC-like domain-containing protein</fullName>
    </recommendedName>
</protein>
<dbReference type="Proteomes" id="UP000278437">
    <property type="component" value="Chromosome"/>
</dbReference>
<gene>
    <name evidence="2" type="ORF">STH12_00685</name>
</gene>
<dbReference type="EMBL" id="CP020373">
    <property type="protein sequence ID" value="AZQ09824.1"/>
    <property type="molecule type" value="Genomic_DNA"/>
</dbReference>
<reference evidence="3" key="1">
    <citation type="submission" date="2017-03" db="EMBL/GenBank/DDBJ databases">
        <title>Full genome sequence of a non-lethal Shewanella isolate that potentiates virulence of Vibio parahaemolyticus causing acute hepatopancreatic necrosis disease (AHPND) in shrimp.</title>
        <authorList>
            <person name="Prachumwat A."/>
            <person name="Sritunyalucksana K."/>
        </authorList>
    </citation>
    <scope>NUCLEOTIDE SEQUENCE [LARGE SCALE GENOMIC DNA]</scope>
    <source>
        <strain evidence="3">TH2012</strain>
    </source>
</reference>
<dbReference type="Pfam" id="PF04287">
    <property type="entry name" value="DUF446"/>
    <property type="match status" value="1"/>
</dbReference>
<accession>A0ABN5TQL2</accession>
<organism evidence="2 3">
    <name type="scientific">Shewanella khirikhana</name>
    <dbReference type="NCBI Taxonomy" id="1965282"/>
    <lineage>
        <taxon>Bacteria</taxon>
        <taxon>Pseudomonadati</taxon>
        <taxon>Pseudomonadota</taxon>
        <taxon>Gammaproteobacteria</taxon>
        <taxon>Alteromonadales</taxon>
        <taxon>Shewanellaceae</taxon>
        <taxon>Shewanella</taxon>
    </lineage>
</organism>
<dbReference type="PANTHER" id="PTHR39586:SF1">
    <property type="entry name" value="CYTOPLASMIC PROTEIN"/>
    <property type="match status" value="1"/>
</dbReference>
<dbReference type="InterPro" id="IPR007384">
    <property type="entry name" value="UCP006257"/>
</dbReference>
<keyword evidence="3" id="KW-1185">Reference proteome</keyword>
<dbReference type="SUPFAM" id="SSF158452">
    <property type="entry name" value="YqcC-like"/>
    <property type="match status" value="1"/>
</dbReference>